<evidence type="ECO:0000313" key="2">
    <source>
        <dbReference type="EMBL" id="UUC46013.1"/>
    </source>
</evidence>
<evidence type="ECO:0000256" key="1">
    <source>
        <dbReference type="SAM" id="Phobius"/>
    </source>
</evidence>
<dbReference type="RefSeq" id="WP_168732830.1">
    <property type="nucleotide sequence ID" value="NZ_CP101751.1"/>
</dbReference>
<proteinExistence type="predicted"/>
<protein>
    <submittedName>
        <fullName evidence="2">Uncharacterized protein</fullName>
    </submittedName>
</protein>
<dbReference type="Proteomes" id="UP001059844">
    <property type="component" value="Chromosome"/>
</dbReference>
<keyword evidence="3" id="KW-1185">Reference proteome</keyword>
<evidence type="ECO:0000313" key="3">
    <source>
        <dbReference type="Proteomes" id="UP001059844"/>
    </source>
</evidence>
<keyword evidence="1" id="KW-0812">Transmembrane</keyword>
<accession>A0ABY5IT72</accession>
<feature type="transmembrane region" description="Helical" evidence="1">
    <location>
        <begin position="6"/>
        <end position="28"/>
    </location>
</feature>
<name>A0ABY5IT72_9FLAO</name>
<organism evidence="2 3">
    <name type="scientific">Flavobacterium cerinum</name>
    <dbReference type="NCBI Taxonomy" id="2502784"/>
    <lineage>
        <taxon>Bacteria</taxon>
        <taxon>Pseudomonadati</taxon>
        <taxon>Bacteroidota</taxon>
        <taxon>Flavobacteriia</taxon>
        <taxon>Flavobacteriales</taxon>
        <taxon>Flavobacteriaceae</taxon>
        <taxon>Flavobacterium</taxon>
    </lineage>
</organism>
<gene>
    <name evidence="2" type="ORF">NOX80_02130</name>
</gene>
<keyword evidence="1" id="KW-1133">Transmembrane helix</keyword>
<reference evidence="2" key="1">
    <citation type="submission" date="2022-07" db="EMBL/GenBank/DDBJ databases">
        <title>Isolation, identification, and degradation of a PFOSA degrading strain from sewage treatment plant.</title>
        <authorList>
            <person name="Zhang L."/>
            <person name="Huo Y."/>
        </authorList>
    </citation>
    <scope>NUCLEOTIDE SEQUENCE</scope>
    <source>
        <strain evidence="2">C1</strain>
    </source>
</reference>
<dbReference type="EMBL" id="CP101751">
    <property type="protein sequence ID" value="UUC46013.1"/>
    <property type="molecule type" value="Genomic_DNA"/>
</dbReference>
<keyword evidence="1" id="KW-0472">Membrane</keyword>
<sequence>MVAVFGIMIALFIVLAVINLVKINMLALQIIKDKELNNQENPKEKKYQFIKGLY</sequence>